<evidence type="ECO:0000256" key="5">
    <source>
        <dbReference type="ARBA" id="ARBA00022692"/>
    </source>
</evidence>
<feature type="transmembrane region" description="Helical" evidence="8">
    <location>
        <begin position="83"/>
        <end position="103"/>
    </location>
</feature>
<dbReference type="PANTHER" id="PTHR33908">
    <property type="entry name" value="MANNOSYLTRANSFERASE YKCB-RELATED"/>
    <property type="match status" value="1"/>
</dbReference>
<evidence type="ECO:0000256" key="3">
    <source>
        <dbReference type="ARBA" id="ARBA00022676"/>
    </source>
</evidence>
<dbReference type="GO" id="GO:0005886">
    <property type="term" value="C:plasma membrane"/>
    <property type="evidence" value="ECO:0007669"/>
    <property type="project" value="UniProtKB-SubCell"/>
</dbReference>
<comment type="subcellular location">
    <subcellularLocation>
        <location evidence="1">Cell membrane</location>
        <topology evidence="1">Multi-pass membrane protein</topology>
    </subcellularLocation>
</comment>
<dbReference type="EMBL" id="JAPHEG010000001">
    <property type="protein sequence ID" value="MDF2953001.1"/>
    <property type="molecule type" value="Genomic_DNA"/>
</dbReference>
<feature type="transmembrane region" description="Helical" evidence="8">
    <location>
        <begin position="175"/>
        <end position="199"/>
    </location>
</feature>
<feature type="transmembrane region" description="Helical" evidence="8">
    <location>
        <begin position="393"/>
        <end position="411"/>
    </location>
</feature>
<organism evidence="10 11">
    <name type="scientific">Candidatus Thermodesulfobacterium syntrophicum</name>
    <dbReference type="NCBI Taxonomy" id="3060442"/>
    <lineage>
        <taxon>Bacteria</taxon>
        <taxon>Pseudomonadati</taxon>
        <taxon>Thermodesulfobacteriota</taxon>
        <taxon>Thermodesulfobacteria</taxon>
        <taxon>Thermodesulfobacteriales</taxon>
        <taxon>Thermodesulfobacteriaceae</taxon>
        <taxon>Thermodesulfobacterium</taxon>
    </lineage>
</organism>
<feature type="transmembrane region" description="Helical" evidence="8">
    <location>
        <begin position="219"/>
        <end position="238"/>
    </location>
</feature>
<feature type="transmembrane region" description="Helical" evidence="8">
    <location>
        <begin position="5"/>
        <end position="25"/>
    </location>
</feature>
<evidence type="ECO:0000256" key="7">
    <source>
        <dbReference type="ARBA" id="ARBA00023136"/>
    </source>
</evidence>
<dbReference type="GO" id="GO:0010041">
    <property type="term" value="P:response to iron(III) ion"/>
    <property type="evidence" value="ECO:0007669"/>
    <property type="project" value="TreeGrafter"/>
</dbReference>
<dbReference type="GO" id="GO:0009103">
    <property type="term" value="P:lipopolysaccharide biosynthetic process"/>
    <property type="evidence" value="ECO:0007669"/>
    <property type="project" value="UniProtKB-ARBA"/>
</dbReference>
<feature type="transmembrane region" description="Helical" evidence="8">
    <location>
        <begin position="332"/>
        <end position="352"/>
    </location>
</feature>
<gene>
    <name evidence="10" type="ORF">OD816_000246</name>
</gene>
<evidence type="ECO:0000256" key="1">
    <source>
        <dbReference type="ARBA" id="ARBA00004651"/>
    </source>
</evidence>
<evidence type="ECO:0000256" key="8">
    <source>
        <dbReference type="SAM" id="Phobius"/>
    </source>
</evidence>
<sequence length="538" mass="63660">MKRQIIFAILILFLFGIILYLPFIGEKEFQGEEGRRVLIALQMLENNEFLIPKLFDKPYFNKPPLFNWALAGVFLITKNYSEFVARAFSSFCLILASLFLVFIWQKILIKSGEEFHKLSLTTILLPGLIFLTTPEVIDKAIRAEIDGFYTMLITIAIYSWFYLHEVKNKKISAYVVSGIFLGMGILTKTFQALIFFYLALLPYLVFKKRLKELLSIHHFLGIITYLGVFSIWAISVSLKIGIKPFFTAWINEYLSSAKAQEMSFSQHFKAYTIFAFLGYSPWLWFLISYRDKNFLSFLKNNPLFYNLAIFSSFLFFFSYLFHFMFPGARLRYMLPSAGGLVFLSTLPIYHYMKQNYLPKIYRISILKMLPFINLVIAIVFFIYLSFLHYKPEPIFYIFCFLFLVLNLYVLIKNFSSPLAIFSFLLTIVFLLKFLYVTFYYPLHQKKMNHFRNAAFKIATLVKNKKELYLCQTIPHHLIYYLKYKYKLIPKIYYLKDCSTLPKGSYILFKEKHIPQKIFKDYKVYPLKIRTKNYLLVSS</sequence>
<feature type="domain" description="Glycosyltransferase RgtA/B/C/D-like" evidence="9">
    <location>
        <begin position="61"/>
        <end position="232"/>
    </location>
</feature>
<feature type="transmembrane region" description="Helical" evidence="8">
    <location>
        <begin position="268"/>
        <end position="287"/>
    </location>
</feature>
<name>A0AAE3P5K0_9BACT</name>
<dbReference type="Pfam" id="PF13231">
    <property type="entry name" value="PMT_2"/>
    <property type="match status" value="1"/>
</dbReference>
<evidence type="ECO:0000256" key="6">
    <source>
        <dbReference type="ARBA" id="ARBA00022989"/>
    </source>
</evidence>
<keyword evidence="2" id="KW-1003">Cell membrane</keyword>
<keyword evidence="6 8" id="KW-1133">Transmembrane helix</keyword>
<dbReference type="InterPro" id="IPR038731">
    <property type="entry name" value="RgtA/B/C-like"/>
</dbReference>
<dbReference type="InterPro" id="IPR050297">
    <property type="entry name" value="LipidA_mod_glycosyltrf_83"/>
</dbReference>
<keyword evidence="7 8" id="KW-0472">Membrane</keyword>
<dbReference type="GO" id="GO:0016763">
    <property type="term" value="F:pentosyltransferase activity"/>
    <property type="evidence" value="ECO:0007669"/>
    <property type="project" value="TreeGrafter"/>
</dbReference>
<feature type="transmembrane region" description="Helical" evidence="8">
    <location>
        <begin position="364"/>
        <end position="386"/>
    </location>
</feature>
<dbReference type="PANTHER" id="PTHR33908:SF3">
    <property type="entry name" value="UNDECAPRENYL PHOSPHATE-ALPHA-4-AMINO-4-DEOXY-L-ARABINOSE ARABINOSYL TRANSFERASE"/>
    <property type="match status" value="1"/>
</dbReference>
<feature type="transmembrane region" description="Helical" evidence="8">
    <location>
        <begin position="417"/>
        <end position="442"/>
    </location>
</feature>
<feature type="transmembrane region" description="Helical" evidence="8">
    <location>
        <begin position="307"/>
        <end position="325"/>
    </location>
</feature>
<feature type="transmembrane region" description="Helical" evidence="8">
    <location>
        <begin position="145"/>
        <end position="163"/>
    </location>
</feature>
<evidence type="ECO:0000256" key="2">
    <source>
        <dbReference type="ARBA" id="ARBA00022475"/>
    </source>
</evidence>
<dbReference type="AlphaFoldDB" id="A0AAE3P5K0"/>
<accession>A0AAE3P5K0</accession>
<evidence type="ECO:0000256" key="4">
    <source>
        <dbReference type="ARBA" id="ARBA00022679"/>
    </source>
</evidence>
<evidence type="ECO:0000313" key="11">
    <source>
        <dbReference type="Proteomes" id="UP001144110"/>
    </source>
</evidence>
<comment type="caution">
    <text evidence="10">The sequence shown here is derived from an EMBL/GenBank/DDBJ whole genome shotgun (WGS) entry which is preliminary data.</text>
</comment>
<protein>
    <submittedName>
        <fullName evidence="10">PMT family glycosyltransferase ArnT/Agl22</fullName>
    </submittedName>
</protein>
<keyword evidence="5 8" id="KW-0812">Transmembrane</keyword>
<evidence type="ECO:0000313" key="10">
    <source>
        <dbReference type="EMBL" id="MDF2953001.1"/>
    </source>
</evidence>
<evidence type="ECO:0000259" key="9">
    <source>
        <dbReference type="Pfam" id="PF13231"/>
    </source>
</evidence>
<keyword evidence="3" id="KW-0328">Glycosyltransferase</keyword>
<dbReference type="Proteomes" id="UP001144110">
    <property type="component" value="Unassembled WGS sequence"/>
</dbReference>
<reference evidence="10" key="1">
    <citation type="submission" date="2022-11" db="EMBL/GenBank/DDBJ databases">
        <title>Candidatus Alkanophaga archaea from heated hydrothermal vent sediment oxidize petroleum alkanes.</title>
        <authorList>
            <person name="Zehnle H."/>
            <person name="Laso-Perez R."/>
            <person name="Lipp J."/>
            <person name="Teske A."/>
            <person name="Wegener G."/>
        </authorList>
    </citation>
    <scope>NUCLEOTIDE SEQUENCE</scope>
    <source>
        <strain evidence="10">MCA70</strain>
    </source>
</reference>
<proteinExistence type="predicted"/>
<keyword evidence="4" id="KW-0808">Transferase</keyword>